<dbReference type="eggNOG" id="KOG1282">
    <property type="taxonomic scope" value="Eukaryota"/>
</dbReference>
<evidence type="ECO:0000256" key="5">
    <source>
        <dbReference type="SAM" id="Phobius"/>
    </source>
</evidence>
<dbReference type="Proteomes" id="UP000009183">
    <property type="component" value="Chromosome 14"/>
</dbReference>
<evidence type="ECO:0000313" key="6">
    <source>
        <dbReference type="EMBL" id="CBI22166.3"/>
    </source>
</evidence>
<dbReference type="Gene3D" id="3.40.50.11320">
    <property type="match status" value="1"/>
</dbReference>
<keyword evidence="4" id="KW-0378">Hydrolase</keyword>
<accession>D7SX69</accession>
<dbReference type="EMBL" id="FN595239">
    <property type="protein sequence ID" value="CBI22166.3"/>
    <property type="molecule type" value="Genomic_DNA"/>
</dbReference>
<keyword evidence="5" id="KW-1133">Transmembrane helix</keyword>
<dbReference type="SMR" id="D7SX69"/>
<dbReference type="OMA" id="YSWNLAS"/>
<keyword evidence="3" id="KW-0964">Secreted</keyword>
<dbReference type="InterPro" id="IPR001563">
    <property type="entry name" value="Peptidase_S10"/>
</dbReference>
<gene>
    <name evidence="6" type="ordered locus">VIT_14s0108g00110</name>
</gene>
<dbReference type="GO" id="GO:0006508">
    <property type="term" value="P:proteolysis"/>
    <property type="evidence" value="ECO:0007669"/>
    <property type="project" value="UniProtKB-KW"/>
</dbReference>
<dbReference type="GO" id="GO:0005576">
    <property type="term" value="C:extracellular region"/>
    <property type="evidence" value="ECO:0007669"/>
    <property type="project" value="UniProtKB-SubCell"/>
</dbReference>
<comment type="subcellular location">
    <subcellularLocation>
        <location evidence="1">Secreted</location>
    </subcellularLocation>
</comment>
<sequence>MIKETLLLINLHASSNSNIKDQYFINKDVVYIYIYKALFSRTRKVQVKSSVFQQEPFPYNTIKVTLILYLVMALGFILEAISFFLFQLYSKSFAELITALPGQPANVSFKQYSGYIATDDQHGRALFYYFVEAETAHPLSRPLTLWLNGGPGCSSLGFGAFMENGPFQPGENGILVKNKHSWNIESNMLYVESPIGVGFSYSNTSSNYFWNDTRTAEDNLRFIVNWFEEFPYYKDSELFLTGESYAGHYIPQLAALLVEYNKRPNIRPIKLKAIALGNPLLDLDISVLAGDYLWSHGAISDDTLLLEKTVCNDSKYLREYYHGQLSKECKDVFNRVLDEISGDVEKGDLLMPKCLSSNSAQQFRLKGLQGKIYAEIDRRTRGTIPDPCLPDRIFTYLNNPQVQKALHANTTHLPYYWDFCSGPLVYQVDNLDMDLLPLIAYLLEQNIRILLYSGDQDAKVPLTQTRLITNNLAKDLKLVPFTKYGTWYDKEQVGGWSQSFGRLRDGMNLTLLTFATVRGAAHEVPFTSPSQALTLFKSFLSGSPPPRLHE</sequence>
<dbReference type="InterPro" id="IPR018202">
    <property type="entry name" value="Ser_caboxypep_ser_AS"/>
</dbReference>
<dbReference type="STRING" id="29760.D7SX69"/>
<keyword evidence="5" id="KW-0812">Transmembrane</keyword>
<dbReference type="MEROPS" id="S10.005"/>
<dbReference type="SUPFAM" id="SSF53474">
    <property type="entry name" value="alpha/beta-Hydrolases"/>
    <property type="match status" value="1"/>
</dbReference>
<feature type="transmembrane region" description="Helical" evidence="5">
    <location>
        <begin position="66"/>
        <end position="86"/>
    </location>
</feature>
<keyword evidence="4" id="KW-0121">Carboxypeptidase</keyword>
<name>D7SX69_VITVI</name>
<dbReference type="PROSITE" id="PS00131">
    <property type="entry name" value="CARBOXYPEPT_SER_SER"/>
    <property type="match status" value="1"/>
</dbReference>
<dbReference type="HOGENOM" id="CLU_008523_13_1_1"/>
<dbReference type="Pfam" id="PF00450">
    <property type="entry name" value="Peptidase_S10"/>
    <property type="match status" value="1"/>
</dbReference>
<dbReference type="PaxDb" id="29760-VIT_14s0108g00110.t01"/>
<keyword evidence="5" id="KW-0472">Membrane</keyword>
<dbReference type="PANTHER" id="PTHR11802:SF349">
    <property type="entry name" value="SERINE CARBOXYPEPTIDASE-LIKE 46"/>
    <property type="match status" value="1"/>
</dbReference>
<dbReference type="Gene3D" id="3.40.50.1820">
    <property type="entry name" value="alpha/beta hydrolase"/>
    <property type="match status" value="1"/>
</dbReference>
<evidence type="ECO:0000256" key="2">
    <source>
        <dbReference type="ARBA" id="ARBA00009431"/>
    </source>
</evidence>
<evidence type="ECO:0000256" key="1">
    <source>
        <dbReference type="ARBA" id="ARBA00004613"/>
    </source>
</evidence>
<proteinExistence type="inferred from homology"/>
<dbReference type="InterPro" id="IPR029058">
    <property type="entry name" value="AB_hydrolase_fold"/>
</dbReference>
<dbReference type="GO" id="GO:0004185">
    <property type="term" value="F:serine-type carboxypeptidase activity"/>
    <property type="evidence" value="ECO:0000318"/>
    <property type="project" value="GO_Central"/>
</dbReference>
<evidence type="ECO:0000256" key="3">
    <source>
        <dbReference type="ARBA" id="ARBA00022525"/>
    </source>
</evidence>
<dbReference type="PANTHER" id="PTHR11802">
    <property type="entry name" value="SERINE PROTEASE FAMILY S10 SERINE CARBOXYPEPTIDASE"/>
    <property type="match status" value="1"/>
</dbReference>
<dbReference type="FunFam" id="3.40.50.1820:FF:000211">
    <property type="entry name" value="Carboxypeptidase"/>
    <property type="match status" value="1"/>
</dbReference>
<reference evidence="7" key="1">
    <citation type="journal article" date="2007" name="Nature">
        <title>The grapevine genome sequence suggests ancestral hexaploidization in major angiosperm phyla.</title>
        <authorList>
            <consortium name="The French-Italian Public Consortium for Grapevine Genome Characterization."/>
            <person name="Jaillon O."/>
            <person name="Aury J.-M."/>
            <person name="Noel B."/>
            <person name="Policriti A."/>
            <person name="Clepet C."/>
            <person name="Casagrande A."/>
            <person name="Choisne N."/>
            <person name="Aubourg S."/>
            <person name="Vitulo N."/>
            <person name="Jubin C."/>
            <person name="Vezzi A."/>
            <person name="Legeai F."/>
            <person name="Hugueney P."/>
            <person name="Dasilva C."/>
            <person name="Horner D."/>
            <person name="Mica E."/>
            <person name="Jublot D."/>
            <person name="Poulain J."/>
            <person name="Bruyere C."/>
            <person name="Billault A."/>
            <person name="Segurens B."/>
            <person name="Gouyvenoux M."/>
            <person name="Ugarte E."/>
            <person name="Cattonaro F."/>
            <person name="Anthouard V."/>
            <person name="Vico V."/>
            <person name="Del Fabbro C."/>
            <person name="Alaux M."/>
            <person name="Di Gaspero G."/>
            <person name="Dumas V."/>
            <person name="Felice N."/>
            <person name="Paillard S."/>
            <person name="Juman I."/>
            <person name="Moroldo M."/>
            <person name="Scalabrin S."/>
            <person name="Canaguier A."/>
            <person name="Le Clainche I."/>
            <person name="Malacrida G."/>
            <person name="Durand E."/>
            <person name="Pesole G."/>
            <person name="Laucou V."/>
            <person name="Chatelet P."/>
            <person name="Merdinoglu D."/>
            <person name="Delledonne M."/>
            <person name="Pezzotti M."/>
            <person name="Lecharny A."/>
            <person name="Scarpelli C."/>
            <person name="Artiguenave F."/>
            <person name="Pe M.E."/>
            <person name="Valle G."/>
            <person name="Morgante M."/>
            <person name="Caboche M."/>
            <person name="Adam-Blondon A.-F."/>
            <person name="Weissenbach J."/>
            <person name="Quetier F."/>
            <person name="Wincker P."/>
        </authorList>
    </citation>
    <scope>NUCLEOTIDE SEQUENCE [LARGE SCALE GENOMIC DNA]</scope>
    <source>
        <strain evidence="7">cv. Pinot noir / PN40024</strain>
    </source>
</reference>
<dbReference type="InParanoid" id="D7SX69"/>
<organism evidence="6 7">
    <name type="scientific">Vitis vinifera</name>
    <name type="common">Grape</name>
    <dbReference type="NCBI Taxonomy" id="29760"/>
    <lineage>
        <taxon>Eukaryota</taxon>
        <taxon>Viridiplantae</taxon>
        <taxon>Streptophyta</taxon>
        <taxon>Embryophyta</taxon>
        <taxon>Tracheophyta</taxon>
        <taxon>Spermatophyta</taxon>
        <taxon>Magnoliopsida</taxon>
        <taxon>eudicotyledons</taxon>
        <taxon>Gunneridae</taxon>
        <taxon>Pentapetalae</taxon>
        <taxon>rosids</taxon>
        <taxon>Vitales</taxon>
        <taxon>Vitaceae</taxon>
        <taxon>Viteae</taxon>
        <taxon>Vitis</taxon>
    </lineage>
</organism>
<dbReference type="Gene3D" id="6.10.250.940">
    <property type="match status" value="1"/>
</dbReference>
<evidence type="ECO:0000256" key="4">
    <source>
        <dbReference type="RuleBase" id="RU361156"/>
    </source>
</evidence>
<comment type="similarity">
    <text evidence="2 4">Belongs to the peptidase S10 family.</text>
</comment>
<dbReference type="EC" id="3.4.16.-" evidence="4"/>
<protein>
    <recommendedName>
        <fullName evidence="4">Carboxypeptidase</fullName>
        <ecNumber evidence="4">3.4.16.-</ecNumber>
    </recommendedName>
</protein>
<dbReference type="AlphaFoldDB" id="D7SX69"/>
<keyword evidence="7" id="KW-1185">Reference proteome</keyword>
<evidence type="ECO:0000313" key="7">
    <source>
        <dbReference type="Proteomes" id="UP000009183"/>
    </source>
</evidence>
<dbReference type="OrthoDB" id="443318at2759"/>
<keyword evidence="4" id="KW-0645">Protease</keyword>
<dbReference type="PRINTS" id="PR00724">
    <property type="entry name" value="CRBOXYPTASEC"/>
</dbReference>